<feature type="transmembrane region" description="Helical" evidence="7">
    <location>
        <begin position="216"/>
        <end position="241"/>
    </location>
</feature>
<evidence type="ECO:0000256" key="2">
    <source>
        <dbReference type="ARBA" id="ARBA00009773"/>
    </source>
</evidence>
<feature type="compositionally biased region" description="Low complexity" evidence="6">
    <location>
        <begin position="328"/>
        <end position="344"/>
    </location>
</feature>
<evidence type="ECO:0000256" key="3">
    <source>
        <dbReference type="ARBA" id="ARBA00022692"/>
    </source>
</evidence>
<dbReference type="PANTHER" id="PTHR21716:SF4">
    <property type="entry name" value="TRANSMEMBRANE PROTEIN 245"/>
    <property type="match status" value="1"/>
</dbReference>
<evidence type="ECO:0000256" key="1">
    <source>
        <dbReference type="ARBA" id="ARBA00004141"/>
    </source>
</evidence>
<keyword evidence="9" id="KW-1185">Reference proteome</keyword>
<evidence type="ECO:0000313" key="9">
    <source>
        <dbReference type="Proteomes" id="UP001567572"/>
    </source>
</evidence>
<dbReference type="Proteomes" id="UP001567572">
    <property type="component" value="Unassembled WGS sequence"/>
</dbReference>
<sequence>MVLNRQRLLGALFVALAALTAVALAEVLRTVVFAVTVAYVLYPLRRRLVGHGLSRRLSCAVATGVAFVGATLLVAPLLYALYRRRSDLIALLGGIPDFVPISVGGFETVVEVAPYVAAAETWIRGVAIAVASAAPVLVLEVVVFTFLVYGILYRPDAVETAVLGVVPPEYHDIPTRLHERTRQTLYSIYVLQAATAAATFVLAVAVFWTLGYGSPILLAVIAGILQFIPVVGPSVLVVALGAMDFLVGETGRAVAVLVLGLVVVAFVPDAVIRTRLAGWTGKISPGLYFVGFVGGILTLGAVGVIVGPLAVSLLLESIDLLSEHGGPTDATAGDSTSTAGGDSTDSLDGDADSTR</sequence>
<dbReference type="AlphaFoldDB" id="A0ABD5M390"/>
<proteinExistence type="inferred from homology"/>
<comment type="similarity">
    <text evidence="2">Belongs to the autoinducer-2 exporter (AI-2E) (TC 2.A.86) family.</text>
</comment>
<organism evidence="8 9">
    <name type="scientific">Halorubrum miltondacostae</name>
    <dbReference type="NCBI Taxonomy" id="3076378"/>
    <lineage>
        <taxon>Archaea</taxon>
        <taxon>Methanobacteriati</taxon>
        <taxon>Methanobacteriota</taxon>
        <taxon>Stenosarchaea group</taxon>
        <taxon>Halobacteria</taxon>
        <taxon>Halobacteriales</taxon>
        <taxon>Haloferacaceae</taxon>
        <taxon>Halorubrum</taxon>
    </lineage>
</organism>
<feature type="transmembrane region" description="Helical" evidence="7">
    <location>
        <begin position="292"/>
        <end position="315"/>
    </location>
</feature>
<dbReference type="GO" id="GO:0016020">
    <property type="term" value="C:membrane"/>
    <property type="evidence" value="ECO:0007669"/>
    <property type="project" value="UniProtKB-SubCell"/>
</dbReference>
<comment type="caution">
    <text evidence="8">The sequence shown here is derived from an EMBL/GenBank/DDBJ whole genome shotgun (WGS) entry which is preliminary data.</text>
</comment>
<name>A0ABD5M390_9EURY</name>
<evidence type="ECO:0000256" key="5">
    <source>
        <dbReference type="ARBA" id="ARBA00023136"/>
    </source>
</evidence>
<feature type="transmembrane region" description="Helical" evidence="7">
    <location>
        <begin position="60"/>
        <end position="81"/>
    </location>
</feature>
<gene>
    <name evidence="8" type="ORF">ABNG04_05265</name>
</gene>
<evidence type="ECO:0000313" key="8">
    <source>
        <dbReference type="EMBL" id="MEZ3163287.1"/>
    </source>
</evidence>
<dbReference type="PANTHER" id="PTHR21716">
    <property type="entry name" value="TRANSMEMBRANE PROTEIN"/>
    <property type="match status" value="1"/>
</dbReference>
<feature type="compositionally biased region" description="Acidic residues" evidence="6">
    <location>
        <begin position="345"/>
        <end position="355"/>
    </location>
</feature>
<dbReference type="EMBL" id="JBEDNY010000001">
    <property type="protein sequence ID" value="MEZ3163287.1"/>
    <property type="molecule type" value="Genomic_DNA"/>
</dbReference>
<feature type="transmembrane region" description="Helical" evidence="7">
    <location>
        <begin position="88"/>
        <end position="106"/>
    </location>
</feature>
<feature type="region of interest" description="Disordered" evidence="6">
    <location>
        <begin position="326"/>
        <end position="355"/>
    </location>
</feature>
<dbReference type="Pfam" id="PF01594">
    <property type="entry name" value="AI-2E_transport"/>
    <property type="match status" value="1"/>
</dbReference>
<evidence type="ECO:0000256" key="4">
    <source>
        <dbReference type="ARBA" id="ARBA00022989"/>
    </source>
</evidence>
<evidence type="ECO:0000256" key="7">
    <source>
        <dbReference type="SAM" id="Phobius"/>
    </source>
</evidence>
<keyword evidence="4 7" id="KW-1133">Transmembrane helix</keyword>
<protein>
    <submittedName>
        <fullName evidence="8">AI-2E family transporter</fullName>
    </submittedName>
</protein>
<feature type="transmembrane region" description="Helical" evidence="7">
    <location>
        <begin position="126"/>
        <end position="152"/>
    </location>
</feature>
<feature type="transmembrane region" description="Helical" evidence="7">
    <location>
        <begin position="253"/>
        <end position="272"/>
    </location>
</feature>
<comment type="subcellular location">
    <subcellularLocation>
        <location evidence="1">Membrane</location>
        <topology evidence="1">Multi-pass membrane protein</topology>
    </subcellularLocation>
</comment>
<keyword evidence="3 7" id="KW-0812">Transmembrane</keyword>
<keyword evidence="5 7" id="KW-0472">Membrane</keyword>
<dbReference type="InterPro" id="IPR002549">
    <property type="entry name" value="AI-2E-like"/>
</dbReference>
<reference evidence="8 9" key="1">
    <citation type="submission" date="2024-06" db="EMBL/GenBank/DDBJ databases">
        <title>Halorubrum miltondacostae sp. nov., a potential PHA producer isolated from an inland solar saltern in Rio Maior, Portugal.</title>
        <authorList>
            <person name="Albuquerque L."/>
            <person name="Viver T."/>
            <person name="Barroso C."/>
            <person name="Claudino R."/>
            <person name="Galvan M."/>
            <person name="Simoes G."/>
            <person name="Lobo Da Cunha A."/>
            <person name="Egas C."/>
        </authorList>
    </citation>
    <scope>NUCLEOTIDE SEQUENCE [LARGE SCALE GENOMIC DNA]</scope>
    <source>
        <strain evidence="8 9">RMP-11</strain>
    </source>
</reference>
<dbReference type="RefSeq" id="WP_371160647.1">
    <property type="nucleotide sequence ID" value="NZ_JBEDNX010000001.1"/>
</dbReference>
<feature type="transmembrane region" description="Helical" evidence="7">
    <location>
        <begin position="186"/>
        <end position="210"/>
    </location>
</feature>
<evidence type="ECO:0000256" key="6">
    <source>
        <dbReference type="SAM" id="MobiDB-lite"/>
    </source>
</evidence>
<accession>A0ABD5M390</accession>